<dbReference type="EMBL" id="LT859958">
    <property type="protein sequence ID" value="SMX54772.1"/>
    <property type="molecule type" value="Genomic_DNA"/>
</dbReference>
<feature type="transmembrane region" description="Helical" evidence="2">
    <location>
        <begin position="28"/>
        <end position="47"/>
    </location>
</feature>
<evidence type="ECO:0000256" key="1">
    <source>
        <dbReference type="SAM" id="MobiDB-lite"/>
    </source>
</evidence>
<accession>A0A1Y6K4Y8</accession>
<dbReference type="AlphaFoldDB" id="A0A1Y6K4Y8"/>
<keyword evidence="2" id="KW-0472">Membrane</keyword>
<evidence type="ECO:0000313" key="3">
    <source>
        <dbReference type="EMBL" id="SMX54772.1"/>
    </source>
</evidence>
<reference evidence="4" key="1">
    <citation type="submission" date="2017-05" db="EMBL/GenBank/DDBJ databases">
        <authorList>
            <person name="Kirkegaard R."/>
            <person name="Mcilroy J S."/>
        </authorList>
    </citation>
    <scope>NUCLEOTIDE SEQUENCE [LARGE SCALE GENOMIC DNA]</scope>
</reference>
<proteinExistence type="predicted"/>
<gene>
    <name evidence="3" type="ORF">CFX1CAM_1706</name>
</gene>
<feature type="region of interest" description="Disordered" evidence="1">
    <location>
        <begin position="1"/>
        <end position="25"/>
    </location>
</feature>
<evidence type="ECO:0000313" key="4">
    <source>
        <dbReference type="Proteomes" id="UP000195514"/>
    </source>
</evidence>
<dbReference type="KEGG" id="abat:CFX1CAM_1706"/>
<sequence length="66" mass="6671">MFRGLARINGRLSKVSSSRGEHSKKTGVGVRLGAVVGVTVLVAVWVGKAVCVGLGGVGVKVGLLAR</sequence>
<organism evidence="3 4">
    <name type="scientific">Candidatus Brevifilum fermentans</name>
    <dbReference type="NCBI Taxonomy" id="1986204"/>
    <lineage>
        <taxon>Bacteria</taxon>
        <taxon>Bacillati</taxon>
        <taxon>Chloroflexota</taxon>
        <taxon>Anaerolineae</taxon>
        <taxon>Anaerolineales</taxon>
        <taxon>Anaerolineaceae</taxon>
        <taxon>Candidatus Brevifilum</taxon>
    </lineage>
</organism>
<keyword evidence="2" id="KW-0812">Transmembrane</keyword>
<dbReference type="Proteomes" id="UP000195514">
    <property type="component" value="Chromosome I"/>
</dbReference>
<protein>
    <submittedName>
        <fullName evidence="3">Uncharacterized protein</fullName>
    </submittedName>
</protein>
<keyword evidence="4" id="KW-1185">Reference proteome</keyword>
<keyword evidence="2" id="KW-1133">Transmembrane helix</keyword>
<evidence type="ECO:0000256" key="2">
    <source>
        <dbReference type="SAM" id="Phobius"/>
    </source>
</evidence>
<name>A0A1Y6K4Y8_9CHLR</name>